<dbReference type="InterPro" id="IPR015421">
    <property type="entry name" value="PyrdxlP-dep_Trfase_major"/>
</dbReference>
<evidence type="ECO:0000256" key="1">
    <source>
        <dbReference type="ARBA" id="ARBA00023002"/>
    </source>
</evidence>
<dbReference type="PANTHER" id="PTHR42806">
    <property type="entry name" value="GLYCINE CLEAVAGE SYSTEM P-PROTEIN"/>
    <property type="match status" value="1"/>
</dbReference>
<dbReference type="Gene3D" id="3.90.1150.10">
    <property type="entry name" value="Aspartate Aminotransferase, domain 1"/>
    <property type="match status" value="1"/>
</dbReference>
<evidence type="ECO:0000259" key="3">
    <source>
        <dbReference type="Pfam" id="PF02347"/>
    </source>
</evidence>
<dbReference type="AlphaFoldDB" id="A0A4S3TH11"/>
<organism evidence="4 5">
    <name type="scientific">Salinadaptatus halalkaliphilus</name>
    <dbReference type="NCBI Taxonomy" id="2419781"/>
    <lineage>
        <taxon>Archaea</taxon>
        <taxon>Methanobacteriati</taxon>
        <taxon>Methanobacteriota</taxon>
        <taxon>Stenosarchaea group</taxon>
        <taxon>Halobacteria</taxon>
        <taxon>Halobacteriales</taxon>
        <taxon>Natrialbaceae</taxon>
        <taxon>Salinadaptatus</taxon>
    </lineage>
</organism>
<accession>A0A4S3TH11</accession>
<dbReference type="InterPro" id="IPR049315">
    <property type="entry name" value="GDC-P_N"/>
</dbReference>
<comment type="caution">
    <text evidence="4">The sequence shown here is derived from an EMBL/GenBank/DDBJ whole genome shotgun (WGS) entry which is preliminary data.</text>
</comment>
<evidence type="ECO:0000313" key="4">
    <source>
        <dbReference type="EMBL" id="THE63176.1"/>
    </source>
</evidence>
<dbReference type="EMBL" id="RBZW01000070">
    <property type="protein sequence ID" value="THE63176.1"/>
    <property type="molecule type" value="Genomic_DNA"/>
</dbReference>
<keyword evidence="5" id="KW-1185">Reference proteome</keyword>
<dbReference type="GO" id="GO:0009116">
    <property type="term" value="P:nucleoside metabolic process"/>
    <property type="evidence" value="ECO:0007669"/>
    <property type="project" value="InterPro"/>
</dbReference>
<dbReference type="RefSeq" id="WP_141466317.1">
    <property type="nucleotide sequence ID" value="NZ_RBZW01000070.1"/>
</dbReference>
<feature type="domain" description="Glycine cleavage system P-protein N-terminal" evidence="3">
    <location>
        <begin position="24"/>
        <end position="449"/>
    </location>
</feature>
<dbReference type="SUPFAM" id="SSF53383">
    <property type="entry name" value="PLP-dependent transferases"/>
    <property type="match status" value="1"/>
</dbReference>
<dbReference type="PANTHER" id="PTHR42806:SF1">
    <property type="entry name" value="GLYCINE DEHYDROGENASE (DECARBOXYLATING)"/>
    <property type="match status" value="1"/>
</dbReference>
<dbReference type="OrthoDB" id="17655at2157"/>
<sequence length="455" mass="49872">MNGNTTLTTRETTDEKQTGTPFAPQTDEDVAAMLEAIGVSDVDELFDIPDAVRFDESFDIDAGSEQTVVRELTETLERNDAPIEFLGRGHYAHHVPSLVDHISLRSEFITSYTQYQPEITQGFLQVLFEYQSLLVELTGLEIANCSMYDAATALGEAATLADRVRETTGDRILVPDYIRAERRDVLENYVAGADLVVEELPADDGVTTPEILEEAIDDDVVMTYLESPTTDGVLEEHLEEIGEIVSAHDGMFCLGTDPVALALLRSPADVGVDVVVGDASVLGMGPSYGMGLGLFACREAYLRQVPGRLVGASRDDDGNRAFTLTLQTREQHIRRERATSNICTNQAWVALRAAIHAASLGPSGLVSLAKRCHRLAEQTASRLEEIEGVSAPVRDRHHFREFRARVDDANAVATAIEANGFAIHVVDEETVQICVSDRNEHRIDELVDAFTEVVN</sequence>
<dbReference type="Proteomes" id="UP000318864">
    <property type="component" value="Unassembled WGS sequence"/>
</dbReference>
<dbReference type="Pfam" id="PF02347">
    <property type="entry name" value="GDC-P"/>
    <property type="match status" value="1"/>
</dbReference>
<evidence type="ECO:0000313" key="5">
    <source>
        <dbReference type="Proteomes" id="UP000318864"/>
    </source>
</evidence>
<keyword evidence="1 4" id="KW-0560">Oxidoreductase</keyword>
<dbReference type="NCBIfam" id="NF001696">
    <property type="entry name" value="PRK00451.1"/>
    <property type="match status" value="1"/>
</dbReference>
<proteinExistence type="predicted"/>
<name>A0A4S3TH11_9EURY</name>
<dbReference type="InterPro" id="IPR015424">
    <property type="entry name" value="PyrdxlP-dep_Trfase"/>
</dbReference>
<protein>
    <submittedName>
        <fullName evidence="4">Aminomethyl-transferring glycine dehydrogenase subunit GcvPA</fullName>
        <ecNumber evidence="4">1.4.4.2</ecNumber>
    </submittedName>
</protein>
<evidence type="ECO:0000256" key="2">
    <source>
        <dbReference type="SAM" id="MobiDB-lite"/>
    </source>
</evidence>
<dbReference type="EC" id="1.4.4.2" evidence="4"/>
<dbReference type="Gene3D" id="3.40.640.10">
    <property type="entry name" value="Type I PLP-dependent aspartate aminotransferase-like (Major domain)"/>
    <property type="match status" value="1"/>
</dbReference>
<reference evidence="4 5" key="1">
    <citation type="submission" date="2018-10" db="EMBL/GenBank/DDBJ databases">
        <title>Natronolimnobius sp. XQ-INN 246 isolated from Inner Mongolia Autonomous Region of China.</title>
        <authorList>
            <person name="Xue Q."/>
        </authorList>
    </citation>
    <scope>NUCLEOTIDE SEQUENCE [LARGE SCALE GENOMIC DNA]</scope>
    <source>
        <strain evidence="4 5">XQ-INN 246</strain>
    </source>
</reference>
<dbReference type="InterPro" id="IPR023010">
    <property type="entry name" value="GcvPA"/>
</dbReference>
<dbReference type="GO" id="GO:0004375">
    <property type="term" value="F:glycine dehydrogenase (decarboxylating) activity"/>
    <property type="evidence" value="ECO:0007669"/>
    <property type="project" value="UniProtKB-EC"/>
</dbReference>
<feature type="compositionally biased region" description="Low complexity" evidence="2">
    <location>
        <begin position="1"/>
        <end position="10"/>
    </location>
</feature>
<dbReference type="InterPro" id="IPR015422">
    <property type="entry name" value="PyrdxlP-dep_Trfase_small"/>
</dbReference>
<feature type="region of interest" description="Disordered" evidence="2">
    <location>
        <begin position="1"/>
        <end position="25"/>
    </location>
</feature>
<gene>
    <name evidence="4" type="ORF">D8Y22_19515</name>
</gene>